<dbReference type="Pfam" id="PF05699">
    <property type="entry name" value="Dimer_Tnp_hAT"/>
    <property type="match status" value="1"/>
</dbReference>
<dbReference type="InterPro" id="IPR003656">
    <property type="entry name" value="Znf_BED"/>
</dbReference>
<accession>A0A0C2G8Z5</accession>
<evidence type="ECO:0000256" key="1">
    <source>
        <dbReference type="ARBA" id="ARBA00004123"/>
    </source>
</evidence>
<keyword evidence="8" id="KW-0539">Nucleus</keyword>
<dbReference type="PROSITE" id="PS50808">
    <property type="entry name" value="ZF_BED"/>
    <property type="match status" value="1"/>
</dbReference>
<dbReference type="SMART" id="SM00614">
    <property type="entry name" value="ZnF_BED"/>
    <property type="match status" value="1"/>
</dbReference>
<gene>
    <name evidence="12" type="ORF">ANCDUO_14525</name>
</gene>
<name>A0A0C2G8Z5_9BILA</name>
<dbReference type="GO" id="GO:0005634">
    <property type="term" value="C:nucleus"/>
    <property type="evidence" value="ECO:0007669"/>
    <property type="project" value="UniProtKB-SubCell"/>
</dbReference>
<dbReference type="OrthoDB" id="5869722at2759"/>
<feature type="region of interest" description="Disordered" evidence="10">
    <location>
        <begin position="312"/>
        <end position="345"/>
    </location>
</feature>
<comment type="subcellular location">
    <subcellularLocation>
        <location evidence="1">Nucleus</location>
    </subcellularLocation>
</comment>
<evidence type="ECO:0000256" key="10">
    <source>
        <dbReference type="SAM" id="MobiDB-lite"/>
    </source>
</evidence>
<keyword evidence="3 9" id="KW-0863">Zinc-finger</keyword>
<evidence type="ECO:0000256" key="5">
    <source>
        <dbReference type="ARBA" id="ARBA00023015"/>
    </source>
</evidence>
<protein>
    <submittedName>
        <fullName evidence="12">BED zinc finger</fullName>
    </submittedName>
</protein>
<organism evidence="12 13">
    <name type="scientific">Ancylostoma duodenale</name>
    <dbReference type="NCBI Taxonomy" id="51022"/>
    <lineage>
        <taxon>Eukaryota</taxon>
        <taxon>Metazoa</taxon>
        <taxon>Ecdysozoa</taxon>
        <taxon>Nematoda</taxon>
        <taxon>Chromadorea</taxon>
        <taxon>Rhabditida</taxon>
        <taxon>Rhabditina</taxon>
        <taxon>Rhabditomorpha</taxon>
        <taxon>Strongyloidea</taxon>
        <taxon>Ancylostomatidae</taxon>
        <taxon>Ancylostomatinae</taxon>
        <taxon>Ancylostoma</taxon>
    </lineage>
</organism>
<dbReference type="InterPro" id="IPR008906">
    <property type="entry name" value="HATC_C_dom"/>
</dbReference>
<evidence type="ECO:0000256" key="9">
    <source>
        <dbReference type="PROSITE-ProRule" id="PRU00027"/>
    </source>
</evidence>
<evidence type="ECO:0000256" key="6">
    <source>
        <dbReference type="ARBA" id="ARBA00023125"/>
    </source>
</evidence>
<feature type="compositionally biased region" description="Acidic residues" evidence="10">
    <location>
        <begin position="315"/>
        <end position="330"/>
    </location>
</feature>
<evidence type="ECO:0000256" key="3">
    <source>
        <dbReference type="ARBA" id="ARBA00022771"/>
    </source>
</evidence>
<evidence type="ECO:0000259" key="11">
    <source>
        <dbReference type="PROSITE" id="PS50808"/>
    </source>
</evidence>
<evidence type="ECO:0000313" key="12">
    <source>
        <dbReference type="EMBL" id="KIH55319.1"/>
    </source>
</evidence>
<evidence type="ECO:0000313" key="13">
    <source>
        <dbReference type="Proteomes" id="UP000054047"/>
    </source>
</evidence>
<dbReference type="SUPFAM" id="SSF53098">
    <property type="entry name" value="Ribonuclease H-like"/>
    <property type="match status" value="1"/>
</dbReference>
<dbReference type="PANTHER" id="PTHR46481">
    <property type="entry name" value="ZINC FINGER BED DOMAIN-CONTAINING PROTEIN 4"/>
    <property type="match status" value="1"/>
</dbReference>
<keyword evidence="13" id="KW-1185">Reference proteome</keyword>
<dbReference type="AlphaFoldDB" id="A0A0C2G8Z5"/>
<dbReference type="InterPro" id="IPR012337">
    <property type="entry name" value="RNaseH-like_sf"/>
</dbReference>
<dbReference type="Proteomes" id="UP000054047">
    <property type="component" value="Unassembled WGS sequence"/>
</dbReference>
<keyword evidence="4" id="KW-0862">Zinc</keyword>
<dbReference type="SUPFAM" id="SSF140996">
    <property type="entry name" value="Hermes dimerisation domain"/>
    <property type="match status" value="1"/>
</dbReference>
<sequence>MSYIWSLYKKAFDDARNELAVCKTCSKVMKIPKSRTTSNLLEHVRKKHPEELEKAKATASTKSVRDYDSNNNNNQTTIDGVFARKINPGAKKKIDQKLCQFIATSSLPLRVVTLDSFKELLASLNGTYSPPSYRTLVKLMAEEVASIDRKNSSLVSQSNAIAITADCWSTPNANCSLLGLTAHVISAGFEQRHDVVLDCITLTGKRCLEKANMPLKVPVMDCPTRWGSTYDMLCTVLDSIEIQQYAILLKQGRPPRECDPVEWWKTHKEQFPILAEAVPKYITPPPTSVDCERLFRESKSWGLVQARNYRRSDETIDSDSSSEESSDGGDSESAIDREDDFTECS</sequence>
<feature type="domain" description="BED-type" evidence="11">
    <location>
        <begin position="1"/>
        <end position="55"/>
    </location>
</feature>
<keyword evidence="2" id="KW-0479">Metal-binding</keyword>
<keyword evidence="5" id="KW-0805">Transcription regulation</keyword>
<evidence type="ECO:0000256" key="2">
    <source>
        <dbReference type="ARBA" id="ARBA00022723"/>
    </source>
</evidence>
<evidence type="ECO:0000256" key="4">
    <source>
        <dbReference type="ARBA" id="ARBA00022833"/>
    </source>
</evidence>
<dbReference type="GO" id="GO:0046983">
    <property type="term" value="F:protein dimerization activity"/>
    <property type="evidence" value="ECO:0007669"/>
    <property type="project" value="InterPro"/>
</dbReference>
<dbReference type="InterPro" id="IPR052035">
    <property type="entry name" value="ZnF_BED_domain_contain"/>
</dbReference>
<feature type="region of interest" description="Disordered" evidence="10">
    <location>
        <begin position="46"/>
        <end position="70"/>
    </location>
</feature>
<evidence type="ECO:0000256" key="7">
    <source>
        <dbReference type="ARBA" id="ARBA00023163"/>
    </source>
</evidence>
<dbReference type="GO" id="GO:0008270">
    <property type="term" value="F:zinc ion binding"/>
    <property type="evidence" value="ECO:0007669"/>
    <property type="project" value="UniProtKB-KW"/>
</dbReference>
<dbReference type="Pfam" id="PF02892">
    <property type="entry name" value="zf-BED"/>
    <property type="match status" value="1"/>
</dbReference>
<dbReference type="GO" id="GO:0003677">
    <property type="term" value="F:DNA binding"/>
    <property type="evidence" value="ECO:0007669"/>
    <property type="project" value="UniProtKB-KW"/>
</dbReference>
<dbReference type="InterPro" id="IPR036236">
    <property type="entry name" value="Znf_C2H2_sf"/>
</dbReference>
<proteinExistence type="predicted"/>
<dbReference type="GO" id="GO:0009791">
    <property type="term" value="P:post-embryonic development"/>
    <property type="evidence" value="ECO:0007669"/>
    <property type="project" value="UniProtKB-ARBA"/>
</dbReference>
<evidence type="ECO:0000256" key="8">
    <source>
        <dbReference type="ARBA" id="ARBA00023242"/>
    </source>
</evidence>
<dbReference type="PANTHER" id="PTHR46481:SF10">
    <property type="entry name" value="ZINC FINGER BED DOMAIN-CONTAINING PROTEIN 39"/>
    <property type="match status" value="1"/>
</dbReference>
<keyword evidence="7" id="KW-0804">Transcription</keyword>
<dbReference type="EMBL" id="KN737564">
    <property type="protein sequence ID" value="KIH55319.1"/>
    <property type="molecule type" value="Genomic_DNA"/>
</dbReference>
<keyword evidence="6" id="KW-0238">DNA-binding</keyword>
<dbReference type="SUPFAM" id="SSF57667">
    <property type="entry name" value="beta-beta-alpha zinc fingers"/>
    <property type="match status" value="1"/>
</dbReference>
<reference evidence="12 13" key="1">
    <citation type="submission" date="2013-12" db="EMBL/GenBank/DDBJ databases">
        <title>Draft genome of the parsitic nematode Ancylostoma duodenale.</title>
        <authorList>
            <person name="Mitreva M."/>
        </authorList>
    </citation>
    <scope>NUCLEOTIDE SEQUENCE [LARGE SCALE GENOMIC DNA]</scope>
    <source>
        <strain evidence="12 13">Zhejiang</strain>
    </source>
</reference>